<evidence type="ECO:0000313" key="2">
    <source>
        <dbReference type="Proteomes" id="UP000572212"/>
    </source>
</evidence>
<dbReference type="AlphaFoldDB" id="A0A841RIN9"/>
<protein>
    <submittedName>
        <fullName evidence="1">5-methylcytosine-specific restriction enzyme subunit McrC</fullName>
    </submittedName>
</protein>
<organism evidence="1 2">
    <name type="scientific">Gracilibacillus halotolerans</name>
    <dbReference type="NCBI Taxonomy" id="74386"/>
    <lineage>
        <taxon>Bacteria</taxon>
        <taxon>Bacillati</taxon>
        <taxon>Bacillota</taxon>
        <taxon>Bacilli</taxon>
        <taxon>Bacillales</taxon>
        <taxon>Bacillaceae</taxon>
        <taxon>Gracilibacillus</taxon>
    </lineage>
</organism>
<dbReference type="InterPro" id="IPR019292">
    <property type="entry name" value="McrC"/>
</dbReference>
<dbReference type="PANTHER" id="PTHR38733">
    <property type="entry name" value="PROTEIN MCRC"/>
    <property type="match status" value="1"/>
</dbReference>
<dbReference type="Proteomes" id="UP000572212">
    <property type="component" value="Unassembled WGS sequence"/>
</dbReference>
<dbReference type="RefSeq" id="WP_184243830.1">
    <property type="nucleotide sequence ID" value="NZ_BAAACU010000022.1"/>
</dbReference>
<dbReference type="EMBL" id="JACHON010000001">
    <property type="protein sequence ID" value="MBB6511523.1"/>
    <property type="molecule type" value="Genomic_DNA"/>
</dbReference>
<keyword evidence="2" id="KW-1185">Reference proteome</keyword>
<gene>
    <name evidence="1" type="ORF">GGQ92_000290</name>
</gene>
<name>A0A841RIN9_9BACI</name>
<proteinExistence type="predicted"/>
<comment type="caution">
    <text evidence="1">The sequence shown here is derived from an EMBL/GenBank/DDBJ whole genome shotgun (WGS) entry which is preliminary data.</text>
</comment>
<sequence>MYSKRMITIFEDRYSNVELSGSEVEELLSLEPLWGKQNLLFRADNKLLMKHYVGFVATKNLQIQTLPKVYQYTSIMDEKQEQKESIALLFRMLFYSGFINVKEIPDAQTVANFDSDILEIFISIFIKRFLALYNCNVHRNYESIIEKSGLIKGKILFNESIKASHGLLHTHVVEYNHFTKNTIINQIIKTVITHLLKVTKRKENKFLLKKGLIYLEDVQMIWLSEHTFKKVRFNRLNESYKPIVELAKAFVLKRQPGMMKGDPTTLTFLVPVHKLFEHTVFTAFKGHFDRLEGWSVRKEAPQKDLVPNVGYRLKPDITVSNNGQIKVIVDAKYKNPFQGSEVTVREADLYQMVTYAARYNCSQVYLIYPKFKGHHTMKNPIAEYQIPVMGDCEVKITVVQMYIHEEGLGADELGRIVREGGAWGQE</sequence>
<dbReference type="Pfam" id="PF10117">
    <property type="entry name" value="McrBC"/>
    <property type="match status" value="1"/>
</dbReference>
<evidence type="ECO:0000313" key="1">
    <source>
        <dbReference type="EMBL" id="MBB6511523.1"/>
    </source>
</evidence>
<reference evidence="1 2" key="1">
    <citation type="submission" date="2020-08" db="EMBL/GenBank/DDBJ databases">
        <title>Genomic Encyclopedia of Type Strains, Phase IV (KMG-IV): sequencing the most valuable type-strain genomes for metagenomic binning, comparative biology and taxonomic classification.</title>
        <authorList>
            <person name="Goeker M."/>
        </authorList>
    </citation>
    <scope>NUCLEOTIDE SEQUENCE [LARGE SCALE GENOMIC DNA]</scope>
    <source>
        <strain evidence="1 2">DSM 11805</strain>
    </source>
</reference>
<accession>A0A841RIN9</accession>
<dbReference type="PANTHER" id="PTHR38733:SF1">
    <property type="entry name" value="TYPE IV METHYL-DIRECTED RESTRICTION ENZYME ECOKMCRBC"/>
    <property type="match status" value="1"/>
</dbReference>